<evidence type="ECO:0000313" key="9">
    <source>
        <dbReference type="EMBL" id="CDP37527.1"/>
    </source>
</evidence>
<evidence type="ECO:0000256" key="6">
    <source>
        <dbReference type="ARBA" id="ARBA00023235"/>
    </source>
</evidence>
<dbReference type="EMBL" id="HG937694">
    <property type="protein sequence ID" value="CDP37527.1"/>
    <property type="molecule type" value="Genomic_DNA"/>
</dbReference>
<evidence type="ECO:0000256" key="3">
    <source>
        <dbReference type="ARBA" id="ARBA00022574"/>
    </source>
</evidence>
<dbReference type="SUPFAM" id="SSF50978">
    <property type="entry name" value="WD40 repeat-like"/>
    <property type="match status" value="1"/>
</dbReference>
<feature type="region of interest" description="Disordered" evidence="7">
    <location>
        <begin position="625"/>
        <end position="650"/>
    </location>
</feature>
<dbReference type="InterPro" id="IPR015943">
    <property type="entry name" value="WD40/YVTN_repeat-like_dom_sf"/>
</dbReference>
<dbReference type="InterPro" id="IPR029000">
    <property type="entry name" value="Cyclophilin-like_dom_sf"/>
</dbReference>
<evidence type="ECO:0000256" key="1">
    <source>
        <dbReference type="ARBA" id="ARBA00000971"/>
    </source>
</evidence>
<evidence type="ECO:0000259" key="8">
    <source>
        <dbReference type="PROSITE" id="PS50072"/>
    </source>
</evidence>
<dbReference type="GO" id="GO:0003755">
    <property type="term" value="F:peptidyl-prolyl cis-trans isomerase activity"/>
    <property type="evidence" value="ECO:0007669"/>
    <property type="project" value="UniProtKB-KW"/>
</dbReference>
<accession>A0A060TF76</accession>
<dbReference type="InterPro" id="IPR002130">
    <property type="entry name" value="Cyclophilin-type_PPIase_dom"/>
</dbReference>
<dbReference type="PANTHER" id="PTHR45625:SF17">
    <property type="entry name" value="PEPTIDYL-PROLYL CIS-TRANS ISOMERASE"/>
    <property type="match status" value="1"/>
</dbReference>
<dbReference type="GO" id="GO:0005634">
    <property type="term" value="C:nucleus"/>
    <property type="evidence" value="ECO:0007669"/>
    <property type="project" value="UniProtKB-ARBA"/>
</dbReference>
<sequence>MSAKHDLSSSEDEVVGPVPDAVNGIKDGSTGEGQKPRKVRRVRNEKLHLANLPNFEPYTRSYLHRAPITVIAVQPIGSGSDSGFVVSGSEDGFVKFWKKSTQEQGDVEFVKQYLAHADSPVLDAVFSTDGKYVATVSTDRTAKVFDVTNFDMINIVDFKFVPRTICWIQRPGRHDENIIAVAEQDSTRIHLFDPLYNDADSTDNGAGPFKVLAAIHRRPVALIKYNPVYDCVVSTDEAGMIEYWQPRDEYQKPTSVFELKSDTNLYEFRKANTRPVSLTISANGKRFAVITSDSKIVVFNFQTGKKIREYDECLQAQVEMQSGGTAVYTPDEVEFGRRIATERNLALNDSLFNRQSVIFDQSGHYLLFPTLLGIKVVELASNTCRLLLGKEEGIRFLGLASYQGQPRRKNIMTVEMAASDNALITDSKEKDPIIFATAVDKNRFYLFSRFDGSLASIKSQRDAFNETIDDDKDLSTKKSSRKPEAQNMAIAGVESVTLHTSLGDIKIALFPEYAPLAVENFVMHCKDGYYDNIIFHRVIKNFMIQTGDPDGQGTGGTSIWGSHFRDEFTPHLRHDRPFTVSMANAGKNTNGSQFFITTAKTPWLDDKHSIFGRVVSGTDTVRSIESLSTNRRDRPDDPPAILSTTIHMSK</sequence>
<evidence type="ECO:0000256" key="4">
    <source>
        <dbReference type="ARBA" id="ARBA00022737"/>
    </source>
</evidence>
<dbReference type="EC" id="5.2.1.8" evidence="2"/>
<dbReference type="PANTHER" id="PTHR45625">
    <property type="entry name" value="PEPTIDYL-PROLYL CIS-TRANS ISOMERASE-RELATED"/>
    <property type="match status" value="1"/>
</dbReference>
<feature type="domain" description="PPIase cyclophilin-type" evidence="8">
    <location>
        <begin position="492"/>
        <end position="646"/>
    </location>
</feature>
<keyword evidence="4" id="KW-0677">Repeat</keyword>
<dbReference type="FunFam" id="2.40.100.10:FF:000003">
    <property type="entry name" value="Peptidylprolyl isomerase domain and WD repeat-containing 1"/>
    <property type="match status" value="1"/>
</dbReference>
<dbReference type="InterPro" id="IPR001680">
    <property type="entry name" value="WD40_rpt"/>
</dbReference>
<name>A0A060TF76_BLAAD</name>
<evidence type="ECO:0000256" key="7">
    <source>
        <dbReference type="SAM" id="MobiDB-lite"/>
    </source>
</evidence>
<feature type="region of interest" description="Disordered" evidence="7">
    <location>
        <begin position="1"/>
        <end position="39"/>
    </location>
</feature>
<dbReference type="PRINTS" id="PR00153">
    <property type="entry name" value="CSAPPISMRASE"/>
</dbReference>
<dbReference type="InterPro" id="IPR036322">
    <property type="entry name" value="WD40_repeat_dom_sf"/>
</dbReference>
<organism evidence="9">
    <name type="scientific">Blastobotrys adeninivorans</name>
    <name type="common">Yeast</name>
    <name type="synonym">Arxula adeninivorans</name>
    <dbReference type="NCBI Taxonomy" id="409370"/>
    <lineage>
        <taxon>Eukaryota</taxon>
        <taxon>Fungi</taxon>
        <taxon>Dikarya</taxon>
        <taxon>Ascomycota</taxon>
        <taxon>Saccharomycotina</taxon>
        <taxon>Dipodascomycetes</taxon>
        <taxon>Dipodascales</taxon>
        <taxon>Trichomonascaceae</taxon>
        <taxon>Blastobotrys</taxon>
    </lineage>
</organism>
<dbReference type="AlphaFoldDB" id="A0A060TF76"/>
<keyword evidence="3" id="KW-0853">WD repeat</keyword>
<reference evidence="9" key="1">
    <citation type="submission" date="2014-02" db="EMBL/GenBank/DDBJ databases">
        <authorList>
            <person name="Genoscope - CEA"/>
        </authorList>
    </citation>
    <scope>NUCLEOTIDE SEQUENCE</scope>
    <source>
        <strain evidence="9">LS3</strain>
    </source>
</reference>
<dbReference type="Pfam" id="PF00400">
    <property type="entry name" value="WD40"/>
    <property type="match status" value="2"/>
</dbReference>
<dbReference type="PhylomeDB" id="A0A060TF76"/>
<protein>
    <recommendedName>
        <fullName evidence="2">peptidylprolyl isomerase</fullName>
        <ecNumber evidence="2">5.2.1.8</ecNumber>
    </recommendedName>
</protein>
<dbReference type="SUPFAM" id="SSF50891">
    <property type="entry name" value="Cyclophilin-like"/>
    <property type="match status" value="1"/>
</dbReference>
<dbReference type="PROSITE" id="PS50072">
    <property type="entry name" value="CSA_PPIASE_2"/>
    <property type="match status" value="1"/>
</dbReference>
<keyword evidence="5" id="KW-0697">Rotamase</keyword>
<dbReference type="Pfam" id="PF00160">
    <property type="entry name" value="Pro_isomerase"/>
    <property type="match status" value="1"/>
</dbReference>
<dbReference type="InterPro" id="IPR044666">
    <property type="entry name" value="Cyclophilin_A-like"/>
</dbReference>
<dbReference type="SMART" id="SM00320">
    <property type="entry name" value="WD40"/>
    <property type="match status" value="4"/>
</dbReference>
<comment type="catalytic activity">
    <reaction evidence="1">
        <text>[protein]-peptidylproline (omega=180) = [protein]-peptidylproline (omega=0)</text>
        <dbReference type="Rhea" id="RHEA:16237"/>
        <dbReference type="Rhea" id="RHEA-COMP:10747"/>
        <dbReference type="Rhea" id="RHEA-COMP:10748"/>
        <dbReference type="ChEBI" id="CHEBI:83833"/>
        <dbReference type="ChEBI" id="CHEBI:83834"/>
        <dbReference type="EC" id="5.2.1.8"/>
    </reaction>
</comment>
<dbReference type="Gene3D" id="2.130.10.10">
    <property type="entry name" value="YVTN repeat-like/Quinoprotein amine dehydrogenase"/>
    <property type="match status" value="2"/>
</dbReference>
<proteinExistence type="predicted"/>
<keyword evidence="6" id="KW-0413">Isomerase</keyword>
<gene>
    <name evidence="9" type="ORF">GNLVRS02_ARAD1D13530g</name>
</gene>
<evidence type="ECO:0000256" key="5">
    <source>
        <dbReference type="ARBA" id="ARBA00023110"/>
    </source>
</evidence>
<dbReference type="Gene3D" id="2.40.100.10">
    <property type="entry name" value="Cyclophilin-like"/>
    <property type="match status" value="1"/>
</dbReference>
<reference evidence="9" key="2">
    <citation type="submission" date="2014-06" db="EMBL/GenBank/DDBJ databases">
        <title>The complete genome of Blastobotrys (Arxula) adeninivorans LS3 - a yeast of biotechnological interest.</title>
        <authorList>
            <person name="Kunze G."/>
            <person name="Gaillardin C."/>
            <person name="Czernicka M."/>
            <person name="Durrens P."/>
            <person name="Martin T."/>
            <person name="Boer E."/>
            <person name="Gabaldon T."/>
            <person name="Cruz J."/>
            <person name="Talla E."/>
            <person name="Marck C."/>
            <person name="Goffeau A."/>
            <person name="Barbe V."/>
            <person name="Baret P."/>
            <person name="Baronian K."/>
            <person name="Beier S."/>
            <person name="Bleykasten C."/>
            <person name="Bode R."/>
            <person name="Casaregola S."/>
            <person name="Despons L."/>
            <person name="Fairhead C."/>
            <person name="Giersberg M."/>
            <person name="Gierski P."/>
            <person name="Hahnel U."/>
            <person name="Hartmann A."/>
            <person name="Jankowska D."/>
            <person name="Jubin C."/>
            <person name="Jung P."/>
            <person name="Lafontaine I."/>
            <person name="Leh-Louis V."/>
            <person name="Lemaire M."/>
            <person name="Marcet-Houben M."/>
            <person name="Mascher M."/>
            <person name="Morel G."/>
            <person name="Richard G.-F."/>
            <person name="Riechen J."/>
            <person name="Sacerdot C."/>
            <person name="Sarkar A."/>
            <person name="Savel G."/>
            <person name="Schacherer J."/>
            <person name="Sherman D."/>
            <person name="Straub M.-L."/>
            <person name="Stein N."/>
            <person name="Thierry A."/>
            <person name="Trautwein-Schult A."/>
            <person name="Westhof E."/>
            <person name="Worch S."/>
            <person name="Dujon B."/>
            <person name="Souciet J.-L."/>
            <person name="Wincker P."/>
            <person name="Scholz U."/>
            <person name="Neuveglise N."/>
        </authorList>
    </citation>
    <scope>NUCLEOTIDE SEQUENCE</scope>
    <source>
        <strain evidence="9">LS3</strain>
    </source>
</reference>
<evidence type="ECO:0000256" key="2">
    <source>
        <dbReference type="ARBA" id="ARBA00013194"/>
    </source>
</evidence>